<accession>A0A1G9MCM7</accession>
<dbReference type="STRING" id="38302.SAMN04488535_0548"/>
<proteinExistence type="predicted"/>
<dbReference type="SUPFAM" id="SSF63829">
    <property type="entry name" value="Calcium-dependent phosphotriesterase"/>
    <property type="match status" value="1"/>
</dbReference>
<dbReference type="Gene3D" id="2.130.10.10">
    <property type="entry name" value="YVTN repeat-like/Quinoprotein amine dehydrogenase"/>
    <property type="match status" value="1"/>
</dbReference>
<gene>
    <name evidence="3" type="ORF">SAMN04488535_0548</name>
</gene>
<name>A0A1G9MCM7_9CORY</name>
<reference evidence="4" key="1">
    <citation type="submission" date="2016-10" db="EMBL/GenBank/DDBJ databases">
        <authorList>
            <person name="Varghese N."/>
            <person name="Submissions S."/>
        </authorList>
    </citation>
    <scope>NUCLEOTIDE SEQUENCE [LARGE SCALE GENOMIC DNA]</scope>
    <source>
        <strain evidence="4">DSM 20632</strain>
    </source>
</reference>
<dbReference type="OrthoDB" id="4422274at2"/>
<dbReference type="EMBL" id="LT629700">
    <property type="protein sequence ID" value="SDL72016.1"/>
    <property type="molecule type" value="Genomic_DNA"/>
</dbReference>
<dbReference type="Proteomes" id="UP000199350">
    <property type="component" value="Chromosome I"/>
</dbReference>
<feature type="region of interest" description="Disordered" evidence="1">
    <location>
        <begin position="27"/>
        <end position="46"/>
    </location>
</feature>
<protein>
    <recommendedName>
        <fullName evidence="5">Prolipoprotein LppL</fullName>
    </recommendedName>
</protein>
<evidence type="ECO:0000313" key="4">
    <source>
        <dbReference type="Proteomes" id="UP000199350"/>
    </source>
</evidence>
<evidence type="ECO:0008006" key="5">
    <source>
        <dbReference type="Google" id="ProtNLM"/>
    </source>
</evidence>
<keyword evidence="2" id="KW-0732">Signal</keyword>
<evidence type="ECO:0000256" key="2">
    <source>
        <dbReference type="SAM" id="SignalP"/>
    </source>
</evidence>
<keyword evidence="4" id="KW-1185">Reference proteome</keyword>
<evidence type="ECO:0000256" key="1">
    <source>
        <dbReference type="SAM" id="MobiDB-lite"/>
    </source>
</evidence>
<feature type="signal peptide" evidence="2">
    <location>
        <begin position="1"/>
        <end position="27"/>
    </location>
</feature>
<evidence type="ECO:0000313" key="3">
    <source>
        <dbReference type="EMBL" id="SDL72016.1"/>
    </source>
</evidence>
<organism evidence="3 4">
    <name type="scientific">Corynebacterium mycetoides</name>
    <dbReference type="NCBI Taxonomy" id="38302"/>
    <lineage>
        <taxon>Bacteria</taxon>
        <taxon>Bacillati</taxon>
        <taxon>Actinomycetota</taxon>
        <taxon>Actinomycetes</taxon>
        <taxon>Mycobacteriales</taxon>
        <taxon>Corynebacteriaceae</taxon>
        <taxon>Corynebacterium</taxon>
    </lineage>
</organism>
<sequence length="345" mass="34802">MKTLSLPVLAGVLSAALFLAGCQTSQGDEGTETEAGMGNATPEASPQAGEVAGQLHSFEAVADLDATGELVAVRTASELAVGTLDAVLDGSAERYPLDPACGDVSARDGTFAVACGSEVRLIDASGQTTFATSAPASVAAVTSTGEVLTGSADERTIRVYRDGREIDSFSVARETDQLLTVPRAGQPDAAVRVNHFDTTIQDLDLSDIGNGRQGGTLRVGLGVGGVATGGDGLVLAADNTGSQLLVYTATDIIRLQQSAPVAESPWGVAWDGEASLAWVTSTATNTATGYDISQGVPLERVSVPTVADARGVVALADGTLVVASASGGGLQVIAPAEKHAHEGAR</sequence>
<feature type="chain" id="PRO_5009245258" description="Prolipoprotein LppL" evidence="2">
    <location>
        <begin position="28"/>
        <end position="345"/>
    </location>
</feature>
<dbReference type="PROSITE" id="PS51257">
    <property type="entry name" value="PROKAR_LIPOPROTEIN"/>
    <property type="match status" value="1"/>
</dbReference>
<dbReference type="RefSeq" id="WP_092148437.1">
    <property type="nucleotide sequence ID" value="NZ_LT629700.1"/>
</dbReference>
<dbReference type="InterPro" id="IPR015943">
    <property type="entry name" value="WD40/YVTN_repeat-like_dom_sf"/>
</dbReference>
<dbReference type="AlphaFoldDB" id="A0A1G9MCM7"/>